<evidence type="ECO:0000313" key="3">
    <source>
        <dbReference type="Proteomes" id="UP000439903"/>
    </source>
</evidence>
<name>A0A8H3XDM5_GIGMA</name>
<organism evidence="2 3">
    <name type="scientific">Gigaspora margarita</name>
    <dbReference type="NCBI Taxonomy" id="4874"/>
    <lineage>
        <taxon>Eukaryota</taxon>
        <taxon>Fungi</taxon>
        <taxon>Fungi incertae sedis</taxon>
        <taxon>Mucoromycota</taxon>
        <taxon>Glomeromycotina</taxon>
        <taxon>Glomeromycetes</taxon>
        <taxon>Diversisporales</taxon>
        <taxon>Gigasporaceae</taxon>
        <taxon>Gigaspora</taxon>
    </lineage>
</organism>
<keyword evidence="1" id="KW-0472">Membrane</keyword>
<comment type="caution">
    <text evidence="2">The sequence shown here is derived from an EMBL/GenBank/DDBJ whole genome shotgun (WGS) entry which is preliminary data.</text>
</comment>
<keyword evidence="1" id="KW-0812">Transmembrane</keyword>
<dbReference type="EMBL" id="WTPW01001346">
    <property type="protein sequence ID" value="KAF0441309.1"/>
    <property type="molecule type" value="Genomic_DNA"/>
</dbReference>
<keyword evidence="3" id="KW-1185">Reference proteome</keyword>
<sequence length="136" mass="15847">MNNIWGTREEDVNSELNKVVVHENSAQVASIDVSDGYEKAWKSLNRPKENKPRNMGIITEEEYRKRFRIYLVFLLVSIITTIYPIFEPYSRQSSRINAYITFILWSVAGLAAFRFFGSLAYFTLELPTTLRSTLRI</sequence>
<proteinExistence type="predicted"/>
<feature type="transmembrane region" description="Helical" evidence="1">
    <location>
        <begin position="67"/>
        <end position="86"/>
    </location>
</feature>
<reference evidence="2 3" key="1">
    <citation type="journal article" date="2019" name="Environ. Microbiol.">
        <title>At the nexus of three kingdoms: the genome of the mycorrhizal fungus Gigaspora margarita provides insights into plant, endobacterial and fungal interactions.</title>
        <authorList>
            <person name="Venice F."/>
            <person name="Ghignone S."/>
            <person name="Salvioli di Fossalunga A."/>
            <person name="Amselem J."/>
            <person name="Novero M."/>
            <person name="Xianan X."/>
            <person name="Sedzielewska Toro K."/>
            <person name="Morin E."/>
            <person name="Lipzen A."/>
            <person name="Grigoriev I.V."/>
            <person name="Henrissat B."/>
            <person name="Martin F.M."/>
            <person name="Bonfante P."/>
        </authorList>
    </citation>
    <scope>NUCLEOTIDE SEQUENCE [LARGE SCALE GENOMIC DNA]</scope>
    <source>
        <strain evidence="2 3">BEG34</strain>
    </source>
</reference>
<dbReference type="OrthoDB" id="2410842at2759"/>
<gene>
    <name evidence="2" type="ORF">F8M41_003853</name>
</gene>
<keyword evidence="1" id="KW-1133">Transmembrane helix</keyword>
<dbReference type="Proteomes" id="UP000439903">
    <property type="component" value="Unassembled WGS sequence"/>
</dbReference>
<dbReference type="AlphaFoldDB" id="A0A8H3XDM5"/>
<protein>
    <submittedName>
        <fullName evidence="2">Chitin synthase 1</fullName>
    </submittedName>
</protein>
<evidence type="ECO:0000256" key="1">
    <source>
        <dbReference type="SAM" id="Phobius"/>
    </source>
</evidence>
<accession>A0A8H3XDM5</accession>
<evidence type="ECO:0000313" key="2">
    <source>
        <dbReference type="EMBL" id="KAF0441309.1"/>
    </source>
</evidence>
<feature type="transmembrane region" description="Helical" evidence="1">
    <location>
        <begin position="98"/>
        <end position="122"/>
    </location>
</feature>